<dbReference type="AlphaFoldDB" id="A0A4U6U2V1"/>
<name>A0A4U6U2V1_SETVI</name>
<dbReference type="Gramene" id="TKW09861">
    <property type="protein sequence ID" value="TKW09861"/>
    <property type="gene ID" value="SEVIR_6G129000v2"/>
</dbReference>
<proteinExistence type="predicted"/>
<feature type="compositionally biased region" description="Gly residues" evidence="1">
    <location>
        <begin position="152"/>
        <end position="192"/>
    </location>
</feature>
<evidence type="ECO:0000313" key="2">
    <source>
        <dbReference type="EMBL" id="TKW09861.1"/>
    </source>
</evidence>
<protein>
    <submittedName>
        <fullName evidence="2">Uncharacterized protein</fullName>
    </submittedName>
</protein>
<evidence type="ECO:0000256" key="1">
    <source>
        <dbReference type="SAM" id="MobiDB-lite"/>
    </source>
</evidence>
<gene>
    <name evidence="2" type="ORF">SEVIR_6G129000v2</name>
</gene>
<dbReference type="Proteomes" id="UP000298652">
    <property type="component" value="Chromosome 6"/>
</dbReference>
<keyword evidence="3" id="KW-1185">Reference proteome</keyword>
<dbReference type="OMA" id="AKCELHR"/>
<feature type="compositionally biased region" description="Basic and acidic residues" evidence="1">
    <location>
        <begin position="136"/>
        <end position="149"/>
    </location>
</feature>
<reference evidence="2" key="1">
    <citation type="submission" date="2019-03" db="EMBL/GenBank/DDBJ databases">
        <title>WGS assembly of Setaria viridis.</title>
        <authorList>
            <person name="Huang P."/>
            <person name="Jenkins J."/>
            <person name="Grimwood J."/>
            <person name="Barry K."/>
            <person name="Healey A."/>
            <person name="Mamidi S."/>
            <person name="Sreedasyam A."/>
            <person name="Shu S."/>
            <person name="Feldman M."/>
            <person name="Wu J."/>
            <person name="Yu Y."/>
            <person name="Chen C."/>
            <person name="Johnson J."/>
            <person name="Rokhsar D."/>
            <person name="Baxter I."/>
            <person name="Schmutz J."/>
            <person name="Brutnell T."/>
            <person name="Kellogg E."/>
        </authorList>
    </citation>
    <scope>NUCLEOTIDE SEQUENCE [LARGE SCALE GENOMIC DNA]</scope>
</reference>
<evidence type="ECO:0000313" key="3">
    <source>
        <dbReference type="Proteomes" id="UP000298652"/>
    </source>
</evidence>
<organism evidence="2 3">
    <name type="scientific">Setaria viridis</name>
    <name type="common">Green bristlegrass</name>
    <name type="synonym">Setaria italica subsp. viridis</name>
    <dbReference type="NCBI Taxonomy" id="4556"/>
    <lineage>
        <taxon>Eukaryota</taxon>
        <taxon>Viridiplantae</taxon>
        <taxon>Streptophyta</taxon>
        <taxon>Embryophyta</taxon>
        <taxon>Tracheophyta</taxon>
        <taxon>Spermatophyta</taxon>
        <taxon>Magnoliopsida</taxon>
        <taxon>Liliopsida</taxon>
        <taxon>Poales</taxon>
        <taxon>Poaceae</taxon>
        <taxon>PACMAD clade</taxon>
        <taxon>Panicoideae</taxon>
        <taxon>Panicodae</taxon>
        <taxon>Paniceae</taxon>
        <taxon>Cenchrinae</taxon>
        <taxon>Setaria</taxon>
    </lineage>
</organism>
<dbReference type="EMBL" id="CM016557">
    <property type="protein sequence ID" value="TKW09861.1"/>
    <property type="molecule type" value="Genomic_DNA"/>
</dbReference>
<sequence length="299" mass="29166">MRPDEGFIDLVRNLCADLLFFVFVALTRGHFVFVGHADPGCGLAPAAGAQKGAAGVVRLYGADRGPARGERRGPRGGAIGRGRGRGPRSTFCFFGRPFGAERRSPGPFGRGGDRPRRRRGGGNGGDGNRDGCPCSRDGDGGSARGERACLRGRGGGGGGDGGGDLRPGGPSGGGTDGGGGGARSRGSGRGGGASLGGCGGGRGGRGDTCAAACVGGDGAVGRARGSPDGDRCAGAGTVGEPGGFRDDGACFDGGVGIGSRLGLGRYRSQGVERVCPALDVPWSGGSGSASTWRGSGPGS</sequence>
<feature type="region of interest" description="Disordered" evidence="1">
    <location>
        <begin position="64"/>
        <end position="192"/>
    </location>
</feature>
<accession>A0A4U6U2V1</accession>